<protein>
    <submittedName>
        <fullName evidence="2">Uncharacterized protein</fullName>
    </submittedName>
</protein>
<name>A0A561CYY4_9BACI</name>
<feature type="transmembrane region" description="Helical" evidence="1">
    <location>
        <begin position="96"/>
        <end position="118"/>
    </location>
</feature>
<keyword evidence="1" id="KW-1133">Transmembrane helix</keyword>
<keyword evidence="1" id="KW-0472">Membrane</keyword>
<dbReference type="Proteomes" id="UP000319671">
    <property type="component" value="Unassembled WGS sequence"/>
</dbReference>
<dbReference type="EMBL" id="VIVN01000011">
    <property type="protein sequence ID" value="TWD96446.1"/>
    <property type="molecule type" value="Genomic_DNA"/>
</dbReference>
<gene>
    <name evidence="2" type="ORF">FB550_111100</name>
</gene>
<evidence type="ECO:0000313" key="3">
    <source>
        <dbReference type="Proteomes" id="UP000319671"/>
    </source>
</evidence>
<keyword evidence="1" id="KW-0812">Transmembrane</keyword>
<feature type="transmembrane region" description="Helical" evidence="1">
    <location>
        <begin position="14"/>
        <end position="31"/>
    </location>
</feature>
<evidence type="ECO:0000313" key="2">
    <source>
        <dbReference type="EMBL" id="TWD96446.1"/>
    </source>
</evidence>
<evidence type="ECO:0000256" key="1">
    <source>
        <dbReference type="SAM" id="Phobius"/>
    </source>
</evidence>
<dbReference type="AlphaFoldDB" id="A0A561CYY4"/>
<keyword evidence="3" id="KW-1185">Reference proteome</keyword>
<feature type="transmembrane region" description="Helical" evidence="1">
    <location>
        <begin position="130"/>
        <end position="152"/>
    </location>
</feature>
<organism evidence="2 3">
    <name type="scientific">Neobacillus bataviensis</name>
    <dbReference type="NCBI Taxonomy" id="220685"/>
    <lineage>
        <taxon>Bacteria</taxon>
        <taxon>Bacillati</taxon>
        <taxon>Bacillota</taxon>
        <taxon>Bacilli</taxon>
        <taxon>Bacillales</taxon>
        <taxon>Bacillaceae</taxon>
        <taxon>Neobacillus</taxon>
    </lineage>
</organism>
<accession>A0A561CYY4</accession>
<proteinExistence type="predicted"/>
<comment type="caution">
    <text evidence="2">The sequence shown here is derived from an EMBL/GenBank/DDBJ whole genome shotgun (WGS) entry which is preliminary data.</text>
</comment>
<sequence length="174" mass="20909">MEKGCVRFLDFRKIFLLTNMFLSWMTALFIGRNAIKKYLVASVILTKLVEIQFSYARKKKWWWFYKTPTFDGMYPNHWGPYLMGSMWILKFTFGKFPLFLLVNAIVDFLYAFPGVWLYKKLKIAHLKRINRLQFFLFMMVNALNLYMVQFVVAKVSKCFSTENLGKFQPKFKKH</sequence>
<reference evidence="2 3" key="1">
    <citation type="submission" date="2019-06" db="EMBL/GenBank/DDBJ databases">
        <title>Sorghum-associated microbial communities from plants grown in Nebraska, USA.</title>
        <authorList>
            <person name="Schachtman D."/>
        </authorList>
    </citation>
    <scope>NUCLEOTIDE SEQUENCE [LARGE SCALE GENOMIC DNA]</scope>
    <source>
        <strain evidence="2 3">2482</strain>
    </source>
</reference>